<dbReference type="CDD" id="cd06529">
    <property type="entry name" value="S24_LexA-like"/>
    <property type="match status" value="1"/>
</dbReference>
<reference evidence="5 6" key="1">
    <citation type="submission" date="2018-10" db="EMBL/GenBank/DDBJ databases">
        <title>Genomic Encyclopedia of Type Strains, Phase IV (KMG-IV): sequencing the most valuable type-strain genomes for metagenomic binning, comparative biology and taxonomic classification.</title>
        <authorList>
            <person name="Goeker M."/>
        </authorList>
    </citation>
    <scope>NUCLEOTIDE SEQUENCE [LARGE SCALE GENOMIC DNA]</scope>
    <source>
        <strain evidence="5 6">DSM 22228</strain>
    </source>
</reference>
<dbReference type="InterPro" id="IPR039418">
    <property type="entry name" value="LexA-like"/>
</dbReference>
<dbReference type="PANTHER" id="PTHR40661:SF3">
    <property type="entry name" value="FELS-1 PROPHAGE TRANSCRIPTIONAL REGULATOR"/>
    <property type="match status" value="1"/>
</dbReference>
<dbReference type="SMART" id="SM00530">
    <property type="entry name" value="HTH_XRE"/>
    <property type="match status" value="2"/>
</dbReference>
<sequence>MSTFTERFNEAFKKSGLSQHQLADLVKVSQPAIKKLVSGETKSFRKIAELSKALNVDINWLSTGKSDTKSQDRNKLNLAQRIKLRREKLELTQEQLSQKIGSTKELYEQIENGAANPSKYLYEISVALECDMAWLLSGKNDSNVENITLNNNRRVPVISFVQAGVWTESCCMEDSTGFEYLQTDLDLSESSFALKIKGRSMEPDFVEGDMIIIDPTVKPMPGDFVAAVNGEEEATFKKYREIGYDEYERMQFELVPLNNDFPIMTSLKQQIRIVGTMIEHRRYRHKR</sequence>
<dbReference type="Gene3D" id="1.10.260.40">
    <property type="entry name" value="lambda repressor-like DNA-binding domains"/>
    <property type="match status" value="2"/>
</dbReference>
<evidence type="ECO:0000313" key="6">
    <source>
        <dbReference type="Proteomes" id="UP000278542"/>
    </source>
</evidence>
<evidence type="ECO:0000313" key="5">
    <source>
        <dbReference type="EMBL" id="RKS87299.1"/>
    </source>
</evidence>
<dbReference type="SUPFAM" id="SSF51306">
    <property type="entry name" value="LexA/Signal peptidase"/>
    <property type="match status" value="1"/>
</dbReference>
<evidence type="ECO:0000256" key="3">
    <source>
        <dbReference type="ARBA" id="ARBA00023163"/>
    </source>
</evidence>
<dbReference type="InterPro" id="IPR036286">
    <property type="entry name" value="LexA/Signal_pep-like_sf"/>
</dbReference>
<dbReference type="GO" id="GO:0003677">
    <property type="term" value="F:DNA binding"/>
    <property type="evidence" value="ECO:0007669"/>
    <property type="project" value="UniProtKB-KW"/>
</dbReference>
<name>A0A495RIW8_9GAMM</name>
<evidence type="ECO:0000259" key="4">
    <source>
        <dbReference type="PROSITE" id="PS50943"/>
    </source>
</evidence>
<keyword evidence="6" id="KW-1185">Reference proteome</keyword>
<dbReference type="Pfam" id="PF00717">
    <property type="entry name" value="Peptidase_S24"/>
    <property type="match status" value="1"/>
</dbReference>
<keyword evidence="1" id="KW-0805">Transcription regulation</keyword>
<dbReference type="PROSITE" id="PS50943">
    <property type="entry name" value="HTH_CROC1"/>
    <property type="match status" value="2"/>
</dbReference>
<evidence type="ECO:0000256" key="1">
    <source>
        <dbReference type="ARBA" id="ARBA00023015"/>
    </source>
</evidence>
<organism evidence="5 6">
    <name type="scientific">Orbus hercynius</name>
    <dbReference type="NCBI Taxonomy" id="593135"/>
    <lineage>
        <taxon>Bacteria</taxon>
        <taxon>Pseudomonadati</taxon>
        <taxon>Pseudomonadota</taxon>
        <taxon>Gammaproteobacteria</taxon>
        <taxon>Orbales</taxon>
        <taxon>Orbaceae</taxon>
        <taxon>Orbus</taxon>
    </lineage>
</organism>
<dbReference type="InterPro" id="IPR010982">
    <property type="entry name" value="Lambda_DNA-bd_dom_sf"/>
</dbReference>
<dbReference type="InterPro" id="IPR015927">
    <property type="entry name" value="Peptidase_S24_S26A/B/C"/>
</dbReference>
<dbReference type="Gene3D" id="2.10.109.10">
    <property type="entry name" value="Umud Fragment, subunit A"/>
    <property type="match status" value="1"/>
</dbReference>
<dbReference type="SUPFAM" id="SSF47413">
    <property type="entry name" value="lambda repressor-like DNA-binding domains"/>
    <property type="match status" value="2"/>
</dbReference>
<dbReference type="AlphaFoldDB" id="A0A495RIW8"/>
<feature type="domain" description="HTH cro/C1-type" evidence="4">
    <location>
        <begin position="10"/>
        <end position="61"/>
    </location>
</feature>
<feature type="domain" description="HTH cro/C1-type" evidence="4">
    <location>
        <begin position="82"/>
        <end position="135"/>
    </location>
</feature>
<proteinExistence type="predicted"/>
<dbReference type="EMBL" id="RBWY01000001">
    <property type="protein sequence ID" value="RKS87299.1"/>
    <property type="molecule type" value="Genomic_DNA"/>
</dbReference>
<dbReference type="Pfam" id="PF01381">
    <property type="entry name" value="HTH_3"/>
    <property type="match status" value="2"/>
</dbReference>
<accession>A0A495RIW8</accession>
<dbReference type="InterPro" id="IPR001387">
    <property type="entry name" value="Cro/C1-type_HTH"/>
</dbReference>
<gene>
    <name evidence="5" type="ORF">DES39_0519</name>
</gene>
<dbReference type="CDD" id="cd00093">
    <property type="entry name" value="HTH_XRE"/>
    <property type="match status" value="2"/>
</dbReference>
<keyword evidence="2" id="KW-0238">DNA-binding</keyword>
<dbReference type="PANTHER" id="PTHR40661">
    <property type="match status" value="1"/>
</dbReference>
<evidence type="ECO:0000256" key="2">
    <source>
        <dbReference type="ARBA" id="ARBA00023125"/>
    </source>
</evidence>
<protein>
    <submittedName>
        <fullName evidence="5">SOS-response transcriptional repressor LexA</fullName>
    </submittedName>
</protein>
<dbReference type="Proteomes" id="UP000278542">
    <property type="component" value="Unassembled WGS sequence"/>
</dbReference>
<dbReference type="RefSeq" id="WP_170143316.1">
    <property type="nucleotide sequence ID" value="NZ_RBWY01000001.1"/>
</dbReference>
<keyword evidence="3" id="KW-0804">Transcription</keyword>
<comment type="caution">
    <text evidence="5">The sequence shown here is derived from an EMBL/GenBank/DDBJ whole genome shotgun (WGS) entry which is preliminary data.</text>
</comment>